<organism evidence="1">
    <name type="scientific">Rhizophagus irregularis (strain DAOM 181602 / DAOM 197198 / MUCL 43194)</name>
    <name type="common">Arbuscular mycorrhizal fungus</name>
    <name type="synonym">Glomus intraradices</name>
    <dbReference type="NCBI Taxonomy" id="747089"/>
    <lineage>
        <taxon>Eukaryota</taxon>
        <taxon>Fungi</taxon>
        <taxon>Fungi incertae sedis</taxon>
        <taxon>Mucoromycota</taxon>
        <taxon>Glomeromycotina</taxon>
        <taxon>Glomeromycetes</taxon>
        <taxon>Glomerales</taxon>
        <taxon>Glomeraceae</taxon>
        <taxon>Rhizophagus</taxon>
    </lineage>
</organism>
<dbReference type="VEuPathDB" id="FungiDB:RhiirFUN_022270"/>
<evidence type="ECO:0000313" key="1">
    <source>
        <dbReference type="EMBL" id="ERZ98081.1"/>
    </source>
</evidence>
<protein>
    <submittedName>
        <fullName evidence="1">Uncharacterized protein</fullName>
    </submittedName>
</protein>
<reference evidence="1" key="1">
    <citation type="submission" date="2013-07" db="EMBL/GenBank/DDBJ databases">
        <title>The genome of an arbuscular mycorrhizal fungus provides insights into the evolution of the oldest plant symbiosis.</title>
        <authorList>
            <consortium name="DOE Joint Genome Institute"/>
            <person name="Tisserant E."/>
            <person name="Malbreil M."/>
            <person name="Kuo A."/>
            <person name="Kohler A."/>
            <person name="Symeonidi A."/>
            <person name="Balestrini R."/>
            <person name="Charron P."/>
            <person name="Duensing N."/>
            <person name="Frei-dit-Frey N."/>
            <person name="Gianinazzi-Pearson V."/>
            <person name="Gilbert B."/>
            <person name="Handa Y."/>
            <person name="Hijri M."/>
            <person name="Kaul R."/>
            <person name="Kawaguchi M."/>
            <person name="Krajinski F."/>
            <person name="Lammers P."/>
            <person name="Lapierre D."/>
            <person name="Masclaux F.G."/>
            <person name="Murat C."/>
            <person name="Morin E."/>
            <person name="Ndikumana S."/>
            <person name="Pagni M."/>
            <person name="Petitpierre D."/>
            <person name="Requena N."/>
            <person name="Rosikiewicz P."/>
            <person name="Riley R."/>
            <person name="Saito K."/>
            <person name="San Clemente H."/>
            <person name="Shapiro H."/>
            <person name="van Tuinen D."/>
            <person name="Becard G."/>
            <person name="Bonfante P."/>
            <person name="Paszkowski U."/>
            <person name="Shachar-Hill Y."/>
            <person name="Young J.P."/>
            <person name="Sanders I.R."/>
            <person name="Henrissat B."/>
            <person name="Rensing S.A."/>
            <person name="Grigoriev I.V."/>
            <person name="Corradi N."/>
            <person name="Roux C."/>
            <person name="Martin F."/>
        </authorList>
    </citation>
    <scope>NUCLEOTIDE SEQUENCE</scope>
    <source>
        <strain evidence="1">DAOM 197198</strain>
    </source>
</reference>
<name>U9SSL0_RHIID</name>
<gene>
    <name evidence="1" type="ORF">GLOINDRAFT_10914</name>
</gene>
<dbReference type="HOGENOM" id="CLU_1489750_0_0_1"/>
<proteinExistence type="predicted"/>
<sequence>MRRRASSEGRVFVRQNLEKGQLTVDDTGFNAKRYSHSKVYDVGLRDMHWQDLHNLMPNGKNSVNTETVQEAARRRLLIPKWGLVDWWYRFEWQHHDSLVTTINPDLNALPSDHHQCQKHSEDFNDNNGYLTYLELTTARNDPLINPHDRIQLQGWRANVDLIPILTKQYVSSMLVKQNHGA</sequence>
<accession>U9SSL0</accession>
<dbReference type="AlphaFoldDB" id="U9SSL0"/>
<dbReference type="EMBL" id="KI299066">
    <property type="protein sequence ID" value="ERZ98081.1"/>
    <property type="molecule type" value="Genomic_DNA"/>
</dbReference>